<keyword evidence="4" id="KW-1185">Reference proteome</keyword>
<reference evidence="3 4" key="1">
    <citation type="submission" date="2018-09" db="EMBL/GenBank/DDBJ databases">
        <title>Novel species of Arthrobacter.</title>
        <authorList>
            <person name="Liu Q."/>
            <person name="Xin Y.-H."/>
        </authorList>
    </citation>
    <scope>NUCLEOTIDE SEQUENCE [LARGE SCALE GENOMIC DNA]</scope>
    <source>
        <strain evidence="3 4">Hz2</strain>
    </source>
</reference>
<dbReference type="InterPro" id="IPR014729">
    <property type="entry name" value="Rossmann-like_a/b/a_fold"/>
</dbReference>
<dbReference type="AlphaFoldDB" id="A0A3A5MBS1"/>
<dbReference type="PRINTS" id="PR01438">
    <property type="entry name" value="UNVRSLSTRESS"/>
</dbReference>
<organism evidence="3 4">
    <name type="scientific">Arthrobacter cheniae</name>
    <dbReference type="NCBI Taxonomy" id="1258888"/>
    <lineage>
        <taxon>Bacteria</taxon>
        <taxon>Bacillati</taxon>
        <taxon>Actinomycetota</taxon>
        <taxon>Actinomycetes</taxon>
        <taxon>Micrococcales</taxon>
        <taxon>Micrococcaceae</taxon>
        <taxon>Arthrobacter</taxon>
    </lineage>
</organism>
<sequence>MSILIGYVPTPEGEAALEAGLKEARLRDTNVVILNSPRKGAPVDAALIPEEQVTELIRRARALGVDAVVRQPGHDNDLTEEFIDLAEEVDASLIVIGLRKRSQVGKFILGSHAQRILLQVDRPVLAVKASDEFSSR</sequence>
<dbReference type="InterPro" id="IPR006016">
    <property type="entry name" value="UspA"/>
</dbReference>
<dbReference type="CDD" id="cd00293">
    <property type="entry name" value="USP-like"/>
    <property type="match status" value="1"/>
</dbReference>
<comment type="similarity">
    <text evidence="1">Belongs to the universal stress protein A family.</text>
</comment>
<evidence type="ECO:0000259" key="2">
    <source>
        <dbReference type="Pfam" id="PF00582"/>
    </source>
</evidence>
<dbReference type="OrthoDB" id="5419113at2"/>
<dbReference type="PANTHER" id="PTHR46268:SF6">
    <property type="entry name" value="UNIVERSAL STRESS PROTEIN UP12"/>
    <property type="match status" value="1"/>
</dbReference>
<gene>
    <name evidence="3" type="ORF">D6T63_09875</name>
</gene>
<accession>A0A3A5MBS1</accession>
<dbReference type="Proteomes" id="UP000272560">
    <property type="component" value="Unassembled WGS sequence"/>
</dbReference>
<dbReference type="Gene3D" id="3.40.50.620">
    <property type="entry name" value="HUPs"/>
    <property type="match status" value="1"/>
</dbReference>
<protein>
    <submittedName>
        <fullName evidence="3">Universal stress protein</fullName>
    </submittedName>
</protein>
<dbReference type="Pfam" id="PF00582">
    <property type="entry name" value="Usp"/>
    <property type="match status" value="1"/>
</dbReference>
<dbReference type="SUPFAM" id="SSF52402">
    <property type="entry name" value="Adenine nucleotide alpha hydrolases-like"/>
    <property type="match status" value="1"/>
</dbReference>
<dbReference type="PANTHER" id="PTHR46268">
    <property type="entry name" value="STRESS RESPONSE PROTEIN NHAX"/>
    <property type="match status" value="1"/>
</dbReference>
<dbReference type="EMBL" id="QZVT01000004">
    <property type="protein sequence ID" value="RJT80162.1"/>
    <property type="molecule type" value="Genomic_DNA"/>
</dbReference>
<dbReference type="InterPro" id="IPR006015">
    <property type="entry name" value="Universal_stress_UspA"/>
</dbReference>
<proteinExistence type="inferred from homology"/>
<evidence type="ECO:0000313" key="4">
    <source>
        <dbReference type="Proteomes" id="UP000272560"/>
    </source>
</evidence>
<comment type="caution">
    <text evidence="3">The sequence shown here is derived from an EMBL/GenBank/DDBJ whole genome shotgun (WGS) entry which is preliminary data.</text>
</comment>
<name>A0A3A5MBS1_9MICC</name>
<evidence type="ECO:0000256" key="1">
    <source>
        <dbReference type="ARBA" id="ARBA00008791"/>
    </source>
</evidence>
<evidence type="ECO:0000313" key="3">
    <source>
        <dbReference type="EMBL" id="RJT80162.1"/>
    </source>
</evidence>
<dbReference type="RefSeq" id="WP_120148853.1">
    <property type="nucleotide sequence ID" value="NZ_QZVT01000004.1"/>
</dbReference>
<feature type="domain" description="UspA" evidence="2">
    <location>
        <begin position="2"/>
        <end position="128"/>
    </location>
</feature>